<proteinExistence type="inferred from homology"/>
<keyword evidence="4" id="KW-0747">Spliceosome</keyword>
<keyword evidence="14" id="KW-1185">Reference proteome</keyword>
<dbReference type="GeneID" id="37026939"/>
<dbReference type="Gene3D" id="3.30.70.330">
    <property type="match status" value="2"/>
</dbReference>
<dbReference type="Pfam" id="PF00076">
    <property type="entry name" value="RRM_1"/>
    <property type="match status" value="2"/>
</dbReference>
<feature type="compositionally biased region" description="Basic and acidic residues" evidence="11">
    <location>
        <begin position="138"/>
        <end position="154"/>
    </location>
</feature>
<comment type="similarity">
    <text evidence="2">Belongs to the RRM U1 A/B'' family.</text>
</comment>
<dbReference type="InterPro" id="IPR012677">
    <property type="entry name" value="Nucleotide-bd_a/b_plait_sf"/>
</dbReference>
<evidence type="ECO:0000256" key="2">
    <source>
        <dbReference type="ARBA" id="ARBA00007243"/>
    </source>
</evidence>
<dbReference type="FunFam" id="3.30.70.330:FF:000039">
    <property type="entry name" value="U1 small nuclear ribonucleoprotein A"/>
    <property type="match status" value="1"/>
</dbReference>
<feature type="domain" description="RRM" evidence="12">
    <location>
        <begin position="197"/>
        <end position="274"/>
    </location>
</feature>
<feature type="region of interest" description="Disordered" evidence="11">
    <location>
        <begin position="1"/>
        <end position="39"/>
    </location>
</feature>
<dbReference type="FunFam" id="3.30.70.330:FF:000029">
    <property type="entry name" value="U2 small nuclear ribonucleoprotein B"/>
    <property type="match status" value="1"/>
</dbReference>
<dbReference type="Proteomes" id="UP000245884">
    <property type="component" value="Unassembled WGS sequence"/>
</dbReference>
<dbReference type="InterPro" id="IPR000504">
    <property type="entry name" value="RRM_dom"/>
</dbReference>
<keyword evidence="8" id="KW-0539">Nucleus</keyword>
<keyword evidence="9" id="KW-0687">Ribonucleoprotein</keyword>
<dbReference type="SUPFAM" id="SSF54928">
    <property type="entry name" value="RNA-binding domain, RBD"/>
    <property type="match status" value="1"/>
</dbReference>
<dbReference type="GO" id="GO:0005681">
    <property type="term" value="C:spliceosomal complex"/>
    <property type="evidence" value="ECO:0007669"/>
    <property type="project" value="UniProtKB-KW"/>
</dbReference>
<dbReference type="CDD" id="cd12247">
    <property type="entry name" value="RRM2_U1A_like"/>
    <property type="match status" value="1"/>
</dbReference>
<gene>
    <name evidence="13" type="ORF">BDZ90DRAFT_229550</name>
</gene>
<evidence type="ECO:0000256" key="8">
    <source>
        <dbReference type="ARBA" id="ARBA00023242"/>
    </source>
</evidence>
<evidence type="ECO:0000256" key="6">
    <source>
        <dbReference type="ARBA" id="ARBA00022884"/>
    </source>
</evidence>
<evidence type="ECO:0000256" key="4">
    <source>
        <dbReference type="ARBA" id="ARBA00022728"/>
    </source>
</evidence>
<comment type="subcellular location">
    <subcellularLocation>
        <location evidence="1">Nucleus</location>
    </subcellularLocation>
</comment>
<accession>A0A316UZ30</accession>
<feature type="region of interest" description="Disordered" evidence="11">
    <location>
        <begin position="126"/>
        <end position="187"/>
    </location>
</feature>
<dbReference type="InterPro" id="IPR035979">
    <property type="entry name" value="RBD_domain_sf"/>
</dbReference>
<evidence type="ECO:0000313" key="14">
    <source>
        <dbReference type="Proteomes" id="UP000245884"/>
    </source>
</evidence>
<dbReference type="GO" id="GO:0008380">
    <property type="term" value="P:RNA splicing"/>
    <property type="evidence" value="ECO:0007669"/>
    <property type="project" value="UniProtKB-KW"/>
</dbReference>
<sequence length="275" mass="29505">MADVETAAAAVPATAQPAQASTSASPAPPPSGDDPSATSTVYIKNLNEKVKLDILKTSLNSLFSVYGHVLGITAHGNLRMRGQAFVAFDDVEVAKKAVKEVNGFPLYGKAMQLSFAKTRSDSVVLHQHSGDSSCPDFQSHKSERQRRKEERKAADAATNAANAGSKRKAPDGGVSANGEPVPKKAAQLPDEYLPPNPILFIQNLPSEDPPTREVLEPLFAAYEGLQDVRMIPGRNVAFVEYANEGLAARAREGLNGRKIRETDEQGIKITFARAQ</sequence>
<dbReference type="RefSeq" id="XP_025365148.1">
    <property type="nucleotide sequence ID" value="XM_025505116.1"/>
</dbReference>
<dbReference type="PROSITE" id="PS50102">
    <property type="entry name" value="RRM"/>
    <property type="match status" value="2"/>
</dbReference>
<dbReference type="STRING" id="1569628.A0A316UZ30"/>
<evidence type="ECO:0000256" key="3">
    <source>
        <dbReference type="ARBA" id="ARBA00022664"/>
    </source>
</evidence>
<name>A0A316UZ30_9BASI</name>
<dbReference type="GO" id="GO:0030532">
    <property type="term" value="C:small nuclear ribonucleoprotein complex"/>
    <property type="evidence" value="ECO:0007669"/>
    <property type="project" value="UniProtKB-ARBA"/>
</dbReference>
<evidence type="ECO:0000256" key="11">
    <source>
        <dbReference type="SAM" id="MobiDB-lite"/>
    </source>
</evidence>
<evidence type="ECO:0000256" key="9">
    <source>
        <dbReference type="ARBA" id="ARBA00023274"/>
    </source>
</evidence>
<evidence type="ECO:0000259" key="12">
    <source>
        <dbReference type="PROSITE" id="PS50102"/>
    </source>
</evidence>
<evidence type="ECO:0000256" key="5">
    <source>
        <dbReference type="ARBA" id="ARBA00022737"/>
    </source>
</evidence>
<keyword evidence="5" id="KW-0677">Repeat</keyword>
<dbReference type="GO" id="GO:0006397">
    <property type="term" value="P:mRNA processing"/>
    <property type="evidence" value="ECO:0007669"/>
    <property type="project" value="UniProtKB-KW"/>
</dbReference>
<evidence type="ECO:0000313" key="13">
    <source>
        <dbReference type="EMBL" id="PWN30536.1"/>
    </source>
</evidence>
<organism evidence="13 14">
    <name type="scientific">Jaminaea rosea</name>
    <dbReference type="NCBI Taxonomy" id="1569628"/>
    <lineage>
        <taxon>Eukaryota</taxon>
        <taxon>Fungi</taxon>
        <taxon>Dikarya</taxon>
        <taxon>Basidiomycota</taxon>
        <taxon>Ustilaginomycotina</taxon>
        <taxon>Exobasidiomycetes</taxon>
        <taxon>Microstromatales</taxon>
        <taxon>Microstromatales incertae sedis</taxon>
        <taxon>Jaminaea</taxon>
    </lineage>
</organism>
<evidence type="ECO:0000256" key="1">
    <source>
        <dbReference type="ARBA" id="ARBA00004123"/>
    </source>
</evidence>
<evidence type="ECO:0000256" key="10">
    <source>
        <dbReference type="PROSITE-ProRule" id="PRU00176"/>
    </source>
</evidence>
<dbReference type="GO" id="GO:0003723">
    <property type="term" value="F:RNA binding"/>
    <property type="evidence" value="ECO:0007669"/>
    <property type="project" value="UniProtKB-UniRule"/>
</dbReference>
<feature type="compositionally biased region" description="Low complexity" evidence="11">
    <location>
        <begin position="1"/>
        <end position="25"/>
    </location>
</feature>
<keyword evidence="6 10" id="KW-0694">RNA-binding</keyword>
<feature type="domain" description="RRM" evidence="12">
    <location>
        <begin position="39"/>
        <end position="118"/>
    </location>
</feature>
<keyword evidence="3" id="KW-0507">mRNA processing</keyword>
<keyword evidence="7" id="KW-0508">mRNA splicing</keyword>
<dbReference type="EMBL" id="KZ819662">
    <property type="protein sequence ID" value="PWN30536.1"/>
    <property type="molecule type" value="Genomic_DNA"/>
</dbReference>
<protein>
    <submittedName>
        <fullName evidence="13">RNA-binding domain-containing protein</fullName>
    </submittedName>
</protein>
<reference evidence="13 14" key="1">
    <citation type="journal article" date="2018" name="Mol. Biol. Evol.">
        <title>Broad Genomic Sampling Reveals a Smut Pathogenic Ancestry of the Fungal Clade Ustilaginomycotina.</title>
        <authorList>
            <person name="Kijpornyongpan T."/>
            <person name="Mondo S.J."/>
            <person name="Barry K."/>
            <person name="Sandor L."/>
            <person name="Lee J."/>
            <person name="Lipzen A."/>
            <person name="Pangilinan J."/>
            <person name="LaButti K."/>
            <person name="Hainaut M."/>
            <person name="Henrissat B."/>
            <person name="Grigoriev I.V."/>
            <person name="Spatafora J.W."/>
            <person name="Aime M.C."/>
        </authorList>
    </citation>
    <scope>NUCLEOTIDE SEQUENCE [LARGE SCALE GENOMIC DNA]</scope>
    <source>
        <strain evidence="13 14">MCA 5214</strain>
    </source>
</reference>
<dbReference type="OrthoDB" id="266020at2759"/>
<dbReference type="AlphaFoldDB" id="A0A316UZ30"/>
<dbReference type="SMART" id="SM00360">
    <property type="entry name" value="RRM"/>
    <property type="match status" value="2"/>
</dbReference>
<dbReference type="PANTHER" id="PTHR10501">
    <property type="entry name" value="U1 SMALL NUCLEAR RIBONUCLEOPROTEIN A/U2 SMALL NUCLEAR RIBONUCLEOPROTEIN B"/>
    <property type="match status" value="1"/>
</dbReference>
<evidence type="ECO:0000256" key="7">
    <source>
        <dbReference type="ARBA" id="ARBA00023187"/>
    </source>
</evidence>
<dbReference type="CDD" id="cd12246">
    <property type="entry name" value="RRM1_U1A_like"/>
    <property type="match status" value="1"/>
</dbReference>